<gene>
    <name evidence="3" type="ORF">QNI22_19940</name>
</gene>
<dbReference type="InterPro" id="IPR014710">
    <property type="entry name" value="RmlC-like_jellyroll"/>
</dbReference>
<dbReference type="SUPFAM" id="SSF51182">
    <property type="entry name" value="RmlC-like cupins"/>
    <property type="match status" value="1"/>
</dbReference>
<dbReference type="InterPro" id="IPR011051">
    <property type="entry name" value="RmlC_Cupin_sf"/>
</dbReference>
<dbReference type="InterPro" id="IPR025363">
    <property type="entry name" value="DUF4267"/>
</dbReference>
<feature type="transmembrane region" description="Helical" evidence="1">
    <location>
        <begin position="7"/>
        <end position="26"/>
    </location>
</feature>
<keyword evidence="1" id="KW-0812">Transmembrane</keyword>
<dbReference type="Pfam" id="PF07883">
    <property type="entry name" value="Cupin_2"/>
    <property type="match status" value="1"/>
</dbReference>
<dbReference type="EMBL" id="JASJOU010000007">
    <property type="protein sequence ID" value="MDJ1502952.1"/>
    <property type="molecule type" value="Genomic_DNA"/>
</dbReference>
<sequence length="299" mass="33143">MTKTLSLAIAFLTGIGMIFIGARFLIAPETAELGYGIHFNEQGDYSFHYIKGIRDLFSGLLICTFLVSKQTKALAITLLLGTIIPVVDMLIVLTKEYNGITQAIPHISAIVVCFLFGILLLRNKKEQSNGYHGFAKIIQSADTHSESVIEYAIVPTEKTPWHYHTLFSETFEVLKGTLEVGQNNQVYQLKQGDSVTIMPNEKHYFHNISTADCLVKVTISSGNKNFENALLILKGLAKDGFASASGVPAKLSDLALFVYLNNSRMVGLQKIAEPLFNYIAARAIKNGRLKELELTYCRE</sequence>
<feature type="transmembrane region" description="Helical" evidence="1">
    <location>
        <begin position="99"/>
        <end position="121"/>
    </location>
</feature>
<dbReference type="Gene3D" id="2.60.120.10">
    <property type="entry name" value="Jelly Rolls"/>
    <property type="match status" value="1"/>
</dbReference>
<comment type="caution">
    <text evidence="3">The sequence shown here is derived from an EMBL/GenBank/DDBJ whole genome shotgun (WGS) entry which is preliminary data.</text>
</comment>
<organism evidence="3 4">
    <name type="scientific">Xanthocytophaga agilis</name>
    <dbReference type="NCBI Taxonomy" id="3048010"/>
    <lineage>
        <taxon>Bacteria</taxon>
        <taxon>Pseudomonadati</taxon>
        <taxon>Bacteroidota</taxon>
        <taxon>Cytophagia</taxon>
        <taxon>Cytophagales</taxon>
        <taxon>Rhodocytophagaceae</taxon>
        <taxon>Xanthocytophaga</taxon>
    </lineage>
</organism>
<protein>
    <submittedName>
        <fullName evidence="3">DUF4267 domain-containing protein</fullName>
    </submittedName>
</protein>
<dbReference type="CDD" id="cd02208">
    <property type="entry name" value="cupin_RmlC-like"/>
    <property type="match status" value="1"/>
</dbReference>
<name>A0AAE3UGZ6_9BACT</name>
<evidence type="ECO:0000256" key="1">
    <source>
        <dbReference type="SAM" id="Phobius"/>
    </source>
</evidence>
<evidence type="ECO:0000313" key="4">
    <source>
        <dbReference type="Proteomes" id="UP001232063"/>
    </source>
</evidence>
<feature type="transmembrane region" description="Helical" evidence="1">
    <location>
        <begin position="74"/>
        <end position="93"/>
    </location>
</feature>
<feature type="transmembrane region" description="Helical" evidence="1">
    <location>
        <begin position="46"/>
        <end position="67"/>
    </location>
</feature>
<dbReference type="AlphaFoldDB" id="A0AAE3UGZ6"/>
<feature type="domain" description="Cupin type-2" evidence="2">
    <location>
        <begin position="153"/>
        <end position="215"/>
    </location>
</feature>
<keyword evidence="4" id="KW-1185">Reference proteome</keyword>
<evidence type="ECO:0000259" key="2">
    <source>
        <dbReference type="Pfam" id="PF07883"/>
    </source>
</evidence>
<dbReference type="RefSeq" id="WP_314513346.1">
    <property type="nucleotide sequence ID" value="NZ_JASJOU010000007.1"/>
</dbReference>
<dbReference type="Proteomes" id="UP001232063">
    <property type="component" value="Unassembled WGS sequence"/>
</dbReference>
<dbReference type="InterPro" id="IPR013096">
    <property type="entry name" value="Cupin_2"/>
</dbReference>
<proteinExistence type="predicted"/>
<dbReference type="Pfam" id="PF14087">
    <property type="entry name" value="DUF4267"/>
    <property type="match status" value="1"/>
</dbReference>
<keyword evidence="1" id="KW-1133">Transmembrane helix</keyword>
<reference evidence="3" key="1">
    <citation type="submission" date="2023-05" db="EMBL/GenBank/DDBJ databases">
        <authorList>
            <person name="Zhang X."/>
        </authorList>
    </citation>
    <scope>NUCLEOTIDE SEQUENCE</scope>
    <source>
        <strain evidence="3">BD1B2-1</strain>
    </source>
</reference>
<keyword evidence="1" id="KW-0472">Membrane</keyword>
<accession>A0AAE3UGZ6</accession>
<evidence type="ECO:0000313" key="3">
    <source>
        <dbReference type="EMBL" id="MDJ1502952.1"/>
    </source>
</evidence>